<organism evidence="8 9">
    <name type="scientific">Megamonas hypermegale</name>
    <dbReference type="NCBI Taxonomy" id="158847"/>
    <lineage>
        <taxon>Bacteria</taxon>
        <taxon>Bacillati</taxon>
        <taxon>Bacillota</taxon>
        <taxon>Negativicutes</taxon>
        <taxon>Selenomonadales</taxon>
        <taxon>Selenomonadaceae</taxon>
        <taxon>Megamonas</taxon>
    </lineage>
</organism>
<evidence type="ECO:0000259" key="7">
    <source>
        <dbReference type="Pfam" id="PF09335"/>
    </source>
</evidence>
<comment type="subcellular location">
    <subcellularLocation>
        <location evidence="1 6">Cell membrane</location>
        <topology evidence="1 6">Multi-pass membrane protein</topology>
    </subcellularLocation>
</comment>
<evidence type="ECO:0000256" key="4">
    <source>
        <dbReference type="ARBA" id="ARBA00022989"/>
    </source>
</evidence>
<feature type="transmembrane region" description="Helical" evidence="6">
    <location>
        <begin position="203"/>
        <end position="221"/>
    </location>
</feature>
<keyword evidence="4 6" id="KW-1133">Transmembrane helix</keyword>
<feature type="transmembrane region" description="Helical" evidence="6">
    <location>
        <begin position="6"/>
        <end position="25"/>
    </location>
</feature>
<evidence type="ECO:0000256" key="3">
    <source>
        <dbReference type="ARBA" id="ARBA00022692"/>
    </source>
</evidence>
<dbReference type="RefSeq" id="WP_303690664.1">
    <property type="nucleotide sequence ID" value="NZ_CAKMHU010000006.1"/>
</dbReference>
<comment type="caution">
    <text evidence="8">The sequence shown here is derived from an EMBL/GenBank/DDBJ whole genome shotgun (WGS) entry which is preliminary data.</text>
</comment>
<dbReference type="GO" id="GO:0005886">
    <property type="term" value="C:plasma membrane"/>
    <property type="evidence" value="ECO:0007669"/>
    <property type="project" value="UniProtKB-SubCell"/>
</dbReference>
<feature type="domain" description="VTT" evidence="7">
    <location>
        <begin position="73"/>
        <end position="191"/>
    </location>
</feature>
<evidence type="ECO:0000256" key="6">
    <source>
        <dbReference type="RuleBase" id="RU366058"/>
    </source>
</evidence>
<accession>A0A921L7A6</accession>
<feature type="transmembrane region" description="Helical" evidence="6">
    <location>
        <begin position="144"/>
        <end position="163"/>
    </location>
</feature>
<dbReference type="AlphaFoldDB" id="A0A921L7A6"/>
<evidence type="ECO:0000256" key="2">
    <source>
        <dbReference type="ARBA" id="ARBA00022475"/>
    </source>
</evidence>
<evidence type="ECO:0000313" key="9">
    <source>
        <dbReference type="Proteomes" id="UP000780768"/>
    </source>
</evidence>
<dbReference type="InterPro" id="IPR015414">
    <property type="entry name" value="TMEM64"/>
</dbReference>
<sequence>MSKENSVKAVTLVIFIAVLALIHVLNPDFYGEFWHVATSGNMQETVDYIDSFGAWAMVFSFLLDVLINALGFLPSIFVSTANGLLFGIVPGIIVSWLAETVGVIISFILMRTILRSSAEKLIAKSKYLQKADDFSGRNGFKIMLILRAMPYFPSGILTALGAVSKISLRDYALANLIGKFPSTSLEVVIGHDVVNYQQNLDRLMIVIVLVCIIYGAIWYYHRRMEKK</sequence>
<comment type="similarity">
    <text evidence="6">Belongs to the TVP38/TMEM64 family.</text>
</comment>
<dbReference type="InterPro" id="IPR032816">
    <property type="entry name" value="VTT_dom"/>
</dbReference>
<feature type="transmembrane region" description="Helical" evidence="6">
    <location>
        <begin position="84"/>
        <end position="110"/>
    </location>
</feature>
<evidence type="ECO:0000256" key="5">
    <source>
        <dbReference type="ARBA" id="ARBA00023136"/>
    </source>
</evidence>
<name>A0A921L7A6_9FIRM</name>
<dbReference type="Proteomes" id="UP000780768">
    <property type="component" value="Unassembled WGS sequence"/>
</dbReference>
<protein>
    <recommendedName>
        <fullName evidence="6">TVP38/TMEM64 family membrane protein</fullName>
    </recommendedName>
</protein>
<gene>
    <name evidence="8" type="ORF">K8V65_01415</name>
</gene>
<dbReference type="PANTHER" id="PTHR12677:SF59">
    <property type="entry name" value="GOLGI APPARATUS MEMBRANE PROTEIN TVP38-RELATED"/>
    <property type="match status" value="1"/>
</dbReference>
<proteinExistence type="inferred from homology"/>
<dbReference type="EMBL" id="DYVR01000041">
    <property type="protein sequence ID" value="HJF84312.1"/>
    <property type="molecule type" value="Genomic_DNA"/>
</dbReference>
<keyword evidence="2 6" id="KW-1003">Cell membrane</keyword>
<dbReference type="Pfam" id="PF09335">
    <property type="entry name" value="VTT_dom"/>
    <property type="match status" value="1"/>
</dbReference>
<reference evidence="8" key="2">
    <citation type="submission" date="2021-09" db="EMBL/GenBank/DDBJ databases">
        <authorList>
            <person name="Gilroy R."/>
        </authorList>
    </citation>
    <scope>NUCLEOTIDE SEQUENCE</scope>
    <source>
        <strain evidence="8">7318</strain>
    </source>
</reference>
<dbReference type="PANTHER" id="PTHR12677">
    <property type="entry name" value="GOLGI APPARATUS MEMBRANE PROTEIN TVP38-RELATED"/>
    <property type="match status" value="1"/>
</dbReference>
<evidence type="ECO:0000256" key="1">
    <source>
        <dbReference type="ARBA" id="ARBA00004651"/>
    </source>
</evidence>
<feature type="transmembrane region" description="Helical" evidence="6">
    <location>
        <begin position="52"/>
        <end position="78"/>
    </location>
</feature>
<evidence type="ECO:0000313" key="8">
    <source>
        <dbReference type="EMBL" id="HJF84312.1"/>
    </source>
</evidence>
<keyword evidence="5 6" id="KW-0472">Membrane</keyword>
<reference evidence="8" key="1">
    <citation type="journal article" date="2021" name="PeerJ">
        <title>Extensive microbial diversity within the chicken gut microbiome revealed by metagenomics and culture.</title>
        <authorList>
            <person name="Gilroy R."/>
            <person name="Ravi A."/>
            <person name="Getino M."/>
            <person name="Pursley I."/>
            <person name="Horton D.L."/>
            <person name="Alikhan N.F."/>
            <person name="Baker D."/>
            <person name="Gharbi K."/>
            <person name="Hall N."/>
            <person name="Watson M."/>
            <person name="Adriaenssens E.M."/>
            <person name="Foster-Nyarko E."/>
            <person name="Jarju S."/>
            <person name="Secka A."/>
            <person name="Antonio M."/>
            <person name="Oren A."/>
            <person name="Chaudhuri R.R."/>
            <person name="La Ragione R."/>
            <person name="Hildebrand F."/>
            <person name="Pallen M.J."/>
        </authorList>
    </citation>
    <scope>NUCLEOTIDE SEQUENCE</scope>
    <source>
        <strain evidence="8">7318</strain>
    </source>
</reference>
<keyword evidence="3 6" id="KW-0812">Transmembrane</keyword>